<keyword evidence="1" id="KW-1133">Transmembrane helix</keyword>
<dbReference type="GO" id="GO:0016787">
    <property type="term" value="F:hydrolase activity"/>
    <property type="evidence" value="ECO:0007669"/>
    <property type="project" value="UniProtKB-KW"/>
</dbReference>
<keyword evidence="1" id="KW-0812">Transmembrane</keyword>
<dbReference type="InterPro" id="IPR050248">
    <property type="entry name" value="Polysacc_deacetylase_ArnD"/>
</dbReference>
<dbReference type="SUPFAM" id="SSF88713">
    <property type="entry name" value="Glycoside hydrolase/deacetylase"/>
    <property type="match status" value="1"/>
</dbReference>
<protein>
    <submittedName>
        <fullName evidence="3">Polysaccharide deacetylase family protein</fullName>
        <ecNumber evidence="3">3.-.-.-</ecNumber>
    </submittedName>
</protein>
<keyword evidence="1" id="KW-0472">Membrane</keyword>
<accession>A0ABW8TUK8</accession>
<reference evidence="3 4" key="1">
    <citation type="submission" date="2024-11" db="EMBL/GenBank/DDBJ databases">
        <authorList>
            <person name="Heng Y.C."/>
            <person name="Lim A.C.H."/>
            <person name="Lee J.K.Y."/>
            <person name="Kittelmann S."/>
        </authorList>
    </citation>
    <scope>NUCLEOTIDE SEQUENCE [LARGE SCALE GENOMIC DNA]</scope>
    <source>
        <strain evidence="3 4">WILCCON 0202</strain>
    </source>
</reference>
<dbReference type="InterPro" id="IPR002509">
    <property type="entry name" value="NODB_dom"/>
</dbReference>
<dbReference type="PROSITE" id="PS51677">
    <property type="entry name" value="NODB"/>
    <property type="match status" value="1"/>
</dbReference>
<dbReference type="Proteomes" id="UP001623661">
    <property type="component" value="Unassembled WGS sequence"/>
</dbReference>
<dbReference type="CDD" id="cd10917">
    <property type="entry name" value="CE4_NodB_like_6s_7s"/>
    <property type="match status" value="1"/>
</dbReference>
<proteinExistence type="predicted"/>
<evidence type="ECO:0000313" key="3">
    <source>
        <dbReference type="EMBL" id="MFL0269264.1"/>
    </source>
</evidence>
<dbReference type="EMBL" id="JBJHZY010000003">
    <property type="protein sequence ID" value="MFL0269264.1"/>
    <property type="molecule type" value="Genomic_DNA"/>
</dbReference>
<comment type="caution">
    <text evidence="3">The sequence shown here is derived from an EMBL/GenBank/DDBJ whole genome shotgun (WGS) entry which is preliminary data.</text>
</comment>
<keyword evidence="3" id="KW-0378">Hydrolase</keyword>
<dbReference type="Gene3D" id="3.20.20.370">
    <property type="entry name" value="Glycoside hydrolase/deacetylase"/>
    <property type="match status" value="1"/>
</dbReference>
<dbReference type="EC" id="3.-.-.-" evidence="3"/>
<dbReference type="RefSeq" id="WP_406765893.1">
    <property type="nucleotide sequence ID" value="NZ_JBJHZY010000003.1"/>
</dbReference>
<gene>
    <name evidence="3" type="ORF">ACJDUH_14340</name>
</gene>
<sequence length="290" mass="32381">MKLSSKSIALIVAFILIIGVFITGQLLGRTKEVKNNYKPQVSEKGDLKLINPKVDKSIPDLKGGPEVIPSPPEHTQAASQVFYNSKNRKLKQIALTFDDGPDAYYTPQILDILKKYNIKATFFIVGIRAQAHPEIVQRIFAEGHSIGNHTWDHPLMTKIQADKMQEEVNKTEEELYKITGVRTAMFRPPYGALAPQQVKEISSMGYSIIDWSVDTRDWAKTPAPEIMKFVSKEVYPGGIILQHCAGGKNQDLSNTVKALPEIINLLEKQGYSFVPVQDILGIPSTKSQSY</sequence>
<evidence type="ECO:0000313" key="4">
    <source>
        <dbReference type="Proteomes" id="UP001623661"/>
    </source>
</evidence>
<dbReference type="Pfam" id="PF01522">
    <property type="entry name" value="Polysacc_deac_1"/>
    <property type="match status" value="1"/>
</dbReference>
<evidence type="ECO:0000256" key="1">
    <source>
        <dbReference type="SAM" id="Phobius"/>
    </source>
</evidence>
<dbReference type="InterPro" id="IPR011330">
    <property type="entry name" value="Glyco_hydro/deAcase_b/a-brl"/>
</dbReference>
<organism evidence="3 4">
    <name type="scientific">Candidatus Clostridium radicumherbarum</name>
    <dbReference type="NCBI Taxonomy" id="3381662"/>
    <lineage>
        <taxon>Bacteria</taxon>
        <taxon>Bacillati</taxon>
        <taxon>Bacillota</taxon>
        <taxon>Clostridia</taxon>
        <taxon>Eubacteriales</taxon>
        <taxon>Clostridiaceae</taxon>
        <taxon>Clostridium</taxon>
    </lineage>
</organism>
<feature type="domain" description="NodB homology" evidence="2">
    <location>
        <begin position="91"/>
        <end position="274"/>
    </location>
</feature>
<feature type="transmembrane region" description="Helical" evidence="1">
    <location>
        <begin position="7"/>
        <end position="28"/>
    </location>
</feature>
<evidence type="ECO:0000259" key="2">
    <source>
        <dbReference type="PROSITE" id="PS51677"/>
    </source>
</evidence>
<dbReference type="PANTHER" id="PTHR10587">
    <property type="entry name" value="GLYCOSYL TRANSFERASE-RELATED"/>
    <property type="match status" value="1"/>
</dbReference>
<keyword evidence="4" id="KW-1185">Reference proteome</keyword>
<name>A0ABW8TUK8_9CLOT</name>